<feature type="transmembrane region" description="Helical" evidence="1">
    <location>
        <begin position="78"/>
        <end position="96"/>
    </location>
</feature>
<feature type="transmembrane region" description="Helical" evidence="1">
    <location>
        <begin position="53"/>
        <end position="71"/>
    </location>
</feature>
<evidence type="ECO:0000313" key="2">
    <source>
        <dbReference type="EMBL" id="GAA1993854.1"/>
    </source>
</evidence>
<protein>
    <recommendedName>
        <fullName evidence="4">DUF998 domain-containing protein</fullName>
    </recommendedName>
</protein>
<reference evidence="3" key="1">
    <citation type="journal article" date="2019" name="Int. J. Syst. Evol. Microbiol.">
        <title>The Global Catalogue of Microorganisms (GCM) 10K type strain sequencing project: providing services to taxonomists for standard genome sequencing and annotation.</title>
        <authorList>
            <consortium name="The Broad Institute Genomics Platform"/>
            <consortium name="The Broad Institute Genome Sequencing Center for Infectious Disease"/>
            <person name="Wu L."/>
            <person name="Ma J."/>
        </authorList>
    </citation>
    <scope>NUCLEOTIDE SEQUENCE [LARGE SCALE GENOMIC DNA]</scope>
    <source>
        <strain evidence="3">JCM 14902</strain>
    </source>
</reference>
<feature type="transmembrane region" description="Helical" evidence="1">
    <location>
        <begin position="248"/>
        <end position="269"/>
    </location>
</feature>
<proteinExistence type="predicted"/>
<feature type="transmembrane region" description="Helical" evidence="1">
    <location>
        <begin position="180"/>
        <end position="207"/>
    </location>
</feature>
<evidence type="ECO:0000256" key="1">
    <source>
        <dbReference type="SAM" id="Phobius"/>
    </source>
</evidence>
<evidence type="ECO:0008006" key="4">
    <source>
        <dbReference type="Google" id="ProtNLM"/>
    </source>
</evidence>
<dbReference type="RefSeq" id="WP_344064450.1">
    <property type="nucleotide sequence ID" value="NZ_BAAAOH010000001.1"/>
</dbReference>
<keyword evidence="3" id="KW-1185">Reference proteome</keyword>
<dbReference type="EMBL" id="BAAAOH010000001">
    <property type="protein sequence ID" value="GAA1993854.1"/>
    <property type="molecule type" value="Genomic_DNA"/>
</dbReference>
<comment type="caution">
    <text evidence="2">The sequence shown here is derived from an EMBL/GenBank/DDBJ whole genome shotgun (WGS) entry which is preliminary data.</text>
</comment>
<accession>A0ABP5EDU1</accession>
<feature type="transmembrane region" description="Helical" evidence="1">
    <location>
        <begin position="214"/>
        <end position="236"/>
    </location>
</feature>
<keyword evidence="1" id="KW-1133">Transmembrane helix</keyword>
<name>A0ABP5EDU1_9MICO</name>
<dbReference type="Proteomes" id="UP001500326">
    <property type="component" value="Unassembled WGS sequence"/>
</dbReference>
<feature type="transmembrane region" description="Helical" evidence="1">
    <location>
        <begin position="154"/>
        <end position="174"/>
    </location>
</feature>
<evidence type="ECO:0000313" key="3">
    <source>
        <dbReference type="Proteomes" id="UP001500326"/>
    </source>
</evidence>
<sequence>MQLASTSTQRTYRYVRLGIIGAVAAIFVSLIAIGTTYGWPTSISALYYTPGRTVFVGALFAVTLGLLALSGHSLEQGLLDLAAVVGPLIAIVPTVIAEGDVPGLTGACPDTAPCVPVEYLPDIANGMVTFAVIGGAGVVLAVVLAIVQKTVSKGLLAVIAIAAAIILGATLWWAMSPESFVPWAHVVATGTFLGLMAVVSVAAAAGAGGTSFRALYLVFAVLFTLSLFFVAAVSVLNLVGADPVGETGVPLILVGECAALGLFAMFWLAQTAQKWDEVDPSII</sequence>
<feature type="transmembrane region" description="Helical" evidence="1">
    <location>
        <begin position="127"/>
        <end position="147"/>
    </location>
</feature>
<feature type="transmembrane region" description="Helical" evidence="1">
    <location>
        <begin position="12"/>
        <end position="33"/>
    </location>
</feature>
<keyword evidence="1" id="KW-0472">Membrane</keyword>
<gene>
    <name evidence="2" type="ORF">GCM10009777_31830</name>
</gene>
<keyword evidence="1" id="KW-0812">Transmembrane</keyword>
<organism evidence="2 3">
    <name type="scientific">Microbacterium pumilum</name>
    <dbReference type="NCBI Taxonomy" id="344165"/>
    <lineage>
        <taxon>Bacteria</taxon>
        <taxon>Bacillati</taxon>
        <taxon>Actinomycetota</taxon>
        <taxon>Actinomycetes</taxon>
        <taxon>Micrococcales</taxon>
        <taxon>Microbacteriaceae</taxon>
        <taxon>Microbacterium</taxon>
    </lineage>
</organism>